<feature type="region of interest" description="Disordered" evidence="1">
    <location>
        <begin position="23"/>
        <end position="65"/>
    </location>
</feature>
<evidence type="ECO:0000256" key="1">
    <source>
        <dbReference type="SAM" id="MobiDB-lite"/>
    </source>
</evidence>
<keyword evidence="3" id="KW-1185">Reference proteome</keyword>
<feature type="compositionally biased region" description="Basic and acidic residues" evidence="1">
    <location>
        <begin position="33"/>
        <end position="49"/>
    </location>
</feature>
<organism evidence="2 3">
    <name type="scientific">Limosa lapponica baueri</name>
    <dbReference type="NCBI Taxonomy" id="1758121"/>
    <lineage>
        <taxon>Eukaryota</taxon>
        <taxon>Metazoa</taxon>
        <taxon>Chordata</taxon>
        <taxon>Craniata</taxon>
        <taxon>Vertebrata</taxon>
        <taxon>Euteleostomi</taxon>
        <taxon>Archelosauria</taxon>
        <taxon>Archosauria</taxon>
        <taxon>Dinosauria</taxon>
        <taxon>Saurischia</taxon>
        <taxon>Theropoda</taxon>
        <taxon>Coelurosauria</taxon>
        <taxon>Aves</taxon>
        <taxon>Neognathae</taxon>
        <taxon>Neoaves</taxon>
        <taxon>Charadriiformes</taxon>
        <taxon>Scolopacidae</taxon>
        <taxon>Limosa</taxon>
    </lineage>
</organism>
<proteinExistence type="predicted"/>
<evidence type="ECO:0000313" key="3">
    <source>
        <dbReference type="Proteomes" id="UP000233556"/>
    </source>
</evidence>
<name>A0A2I0U7S4_LIMLA</name>
<dbReference type="AlphaFoldDB" id="A0A2I0U7S4"/>
<gene>
    <name evidence="2" type="ORF">llap_7551</name>
</gene>
<sequence length="148" mass="16034">MSLASSHTDHILGLVAGAQKDYSQSLKLPKRPCTAERQEPFPGSRKDTSARTSTSSAAGLALSSPSSAVHLQVRFLGAKKIDRRYTLRSNSKNGHAIESLSNMQKYKCHAQKKGPGNYAHHGLKLMPVQDLFCAIGNLSDTVSFLIPD</sequence>
<reference evidence="3" key="2">
    <citation type="submission" date="2017-12" db="EMBL/GenBank/DDBJ databases">
        <title>Genome sequence of the Bar-tailed Godwit (Limosa lapponica baueri).</title>
        <authorList>
            <person name="Lima N.C.B."/>
            <person name="Parody-Merino A.M."/>
            <person name="Battley P.F."/>
            <person name="Fidler A.E."/>
            <person name="Prosdocimi F."/>
        </authorList>
    </citation>
    <scope>NUCLEOTIDE SEQUENCE [LARGE SCALE GENOMIC DNA]</scope>
</reference>
<protein>
    <submittedName>
        <fullName evidence="2">Uncharacterized protein</fullName>
    </submittedName>
</protein>
<reference evidence="3" key="1">
    <citation type="submission" date="2017-11" db="EMBL/GenBank/DDBJ databases">
        <authorList>
            <person name="Lima N.C."/>
            <person name="Parody-Merino A.M."/>
            <person name="Battley P.F."/>
            <person name="Fidler A.E."/>
            <person name="Prosdocimi F."/>
        </authorList>
    </citation>
    <scope>NUCLEOTIDE SEQUENCE [LARGE SCALE GENOMIC DNA]</scope>
</reference>
<dbReference type="EMBL" id="KZ506029">
    <property type="protein sequence ID" value="PKU42140.1"/>
    <property type="molecule type" value="Genomic_DNA"/>
</dbReference>
<evidence type="ECO:0000313" key="2">
    <source>
        <dbReference type="EMBL" id="PKU42140.1"/>
    </source>
</evidence>
<feature type="compositionally biased region" description="Low complexity" evidence="1">
    <location>
        <begin position="50"/>
        <end position="65"/>
    </location>
</feature>
<dbReference type="Proteomes" id="UP000233556">
    <property type="component" value="Unassembled WGS sequence"/>
</dbReference>
<accession>A0A2I0U7S4</accession>